<dbReference type="InterPro" id="IPR027417">
    <property type="entry name" value="P-loop_NTPase"/>
</dbReference>
<dbReference type="RefSeq" id="XP_002181324.1">
    <property type="nucleotide sequence ID" value="XM_002181288.1"/>
</dbReference>
<keyword evidence="2 3" id="KW-0067">ATP-binding</keyword>
<dbReference type="Proteomes" id="UP000000759">
    <property type="component" value="Chromosome 12"/>
</dbReference>
<dbReference type="PANTHER" id="PTHR23077">
    <property type="entry name" value="AAA-FAMILY ATPASE"/>
    <property type="match status" value="1"/>
</dbReference>
<dbReference type="Gene3D" id="1.10.8.60">
    <property type="match status" value="1"/>
</dbReference>
<dbReference type="GO" id="GO:0005737">
    <property type="term" value="C:cytoplasm"/>
    <property type="evidence" value="ECO:0007669"/>
    <property type="project" value="TreeGrafter"/>
</dbReference>
<feature type="domain" description="AAA+ ATPase" evidence="4">
    <location>
        <begin position="59"/>
        <end position="218"/>
    </location>
</feature>
<dbReference type="Gene3D" id="3.40.50.300">
    <property type="entry name" value="P-loop containing nucleotide triphosphate hydrolases"/>
    <property type="match status" value="1"/>
</dbReference>
<dbReference type="Pfam" id="PF00004">
    <property type="entry name" value="AAA"/>
    <property type="match status" value="1"/>
</dbReference>
<evidence type="ECO:0000256" key="3">
    <source>
        <dbReference type="RuleBase" id="RU003651"/>
    </source>
</evidence>
<dbReference type="PROSITE" id="PS00674">
    <property type="entry name" value="AAA"/>
    <property type="match status" value="1"/>
</dbReference>
<sequence>MAKLSSNSTISADVQFLSVDGADPFALVGGNIDAKLALEESLCLESRKRKLLSSFDLSAPSGVLLYGPPGTGKTLLAKAVARMLRSRGSQASSIGGAFISLSISDIVLSEIGSSEKLVLSSFETARLNAPAVVFIDEFQALFTERSNSGSGRLSSTLLQCMDDIKHWRELDSKVSTNTEEENERRVVVLAATNTPWMIDSAFLRPGRFDRLVKVDLPSMEDRVAIMQLYMKGMKMEQNEEAYFIQNLAFQVAEVTEGFSGADLAALCRGAAIRCLME</sequence>
<accession>B7G265</accession>
<dbReference type="InterPro" id="IPR003959">
    <property type="entry name" value="ATPase_AAA_core"/>
</dbReference>
<keyword evidence="1 3" id="KW-0547">Nucleotide-binding</keyword>
<dbReference type="OrthoDB" id="10254455at2759"/>
<evidence type="ECO:0000259" key="4">
    <source>
        <dbReference type="SMART" id="SM00382"/>
    </source>
</evidence>
<feature type="non-terminal residue" evidence="5">
    <location>
        <position position="277"/>
    </location>
</feature>
<evidence type="ECO:0000313" key="6">
    <source>
        <dbReference type="Proteomes" id="UP000000759"/>
    </source>
</evidence>
<keyword evidence="6" id="KW-1185">Reference proteome</keyword>
<dbReference type="InterPro" id="IPR041569">
    <property type="entry name" value="AAA_lid_3"/>
</dbReference>
<protein>
    <recommendedName>
        <fullName evidence="4">AAA+ ATPase domain-containing protein</fullName>
    </recommendedName>
</protein>
<dbReference type="STRING" id="556484.B7G265"/>
<dbReference type="AlphaFoldDB" id="B7G265"/>
<dbReference type="InterPro" id="IPR003960">
    <property type="entry name" value="ATPase_AAA_CS"/>
</dbReference>
<dbReference type="KEGG" id="pti:PHATRDRAFT_28412"/>
<dbReference type="PANTHER" id="PTHR23077:SF27">
    <property type="entry name" value="ATPASE FAMILY GENE 2 PROTEIN HOMOLOG A"/>
    <property type="match status" value="1"/>
</dbReference>
<proteinExistence type="inferred from homology"/>
<comment type="similarity">
    <text evidence="3">Belongs to the AAA ATPase family.</text>
</comment>
<evidence type="ECO:0000256" key="2">
    <source>
        <dbReference type="ARBA" id="ARBA00022840"/>
    </source>
</evidence>
<evidence type="ECO:0000313" key="5">
    <source>
        <dbReference type="EMBL" id="EEC47247.1"/>
    </source>
</evidence>
<dbReference type="Pfam" id="PF17862">
    <property type="entry name" value="AAA_lid_3"/>
    <property type="match status" value="1"/>
</dbReference>
<dbReference type="SUPFAM" id="SSF52540">
    <property type="entry name" value="P-loop containing nucleoside triphosphate hydrolases"/>
    <property type="match status" value="1"/>
</dbReference>
<name>B7G265_PHATC</name>
<dbReference type="InterPro" id="IPR003593">
    <property type="entry name" value="AAA+_ATPase"/>
</dbReference>
<reference evidence="6" key="2">
    <citation type="submission" date="2008-08" db="EMBL/GenBank/DDBJ databases">
        <authorList>
            <consortium name="Diatom Consortium"/>
            <person name="Grigoriev I."/>
            <person name="Grimwood J."/>
            <person name="Kuo A."/>
            <person name="Otillar R.P."/>
            <person name="Salamov A."/>
            <person name="Detter J.C."/>
            <person name="Lindquist E."/>
            <person name="Shapiro H."/>
            <person name="Lucas S."/>
            <person name="Glavina del Rio T."/>
            <person name="Pitluck S."/>
            <person name="Rokhsar D."/>
            <person name="Bowler C."/>
        </authorList>
    </citation>
    <scope>GENOME REANNOTATION</scope>
    <source>
        <strain evidence="6">CCAP 1055/1</strain>
    </source>
</reference>
<dbReference type="HOGENOM" id="CLU_338742_0_0_1"/>
<dbReference type="GeneID" id="7202111"/>
<dbReference type="SMART" id="SM00382">
    <property type="entry name" value="AAA"/>
    <property type="match status" value="1"/>
</dbReference>
<reference evidence="5 6" key="1">
    <citation type="journal article" date="2008" name="Nature">
        <title>The Phaeodactylum genome reveals the evolutionary history of diatom genomes.</title>
        <authorList>
            <person name="Bowler C."/>
            <person name="Allen A.E."/>
            <person name="Badger J.H."/>
            <person name="Grimwood J."/>
            <person name="Jabbari K."/>
            <person name="Kuo A."/>
            <person name="Maheswari U."/>
            <person name="Martens C."/>
            <person name="Maumus F."/>
            <person name="Otillar R.P."/>
            <person name="Rayko E."/>
            <person name="Salamov A."/>
            <person name="Vandepoele K."/>
            <person name="Beszteri B."/>
            <person name="Gruber A."/>
            <person name="Heijde M."/>
            <person name="Katinka M."/>
            <person name="Mock T."/>
            <person name="Valentin K."/>
            <person name="Verret F."/>
            <person name="Berges J.A."/>
            <person name="Brownlee C."/>
            <person name="Cadoret J.P."/>
            <person name="Chiovitti A."/>
            <person name="Choi C.J."/>
            <person name="Coesel S."/>
            <person name="De Martino A."/>
            <person name="Detter J.C."/>
            <person name="Durkin C."/>
            <person name="Falciatore A."/>
            <person name="Fournet J."/>
            <person name="Haruta M."/>
            <person name="Huysman M.J."/>
            <person name="Jenkins B.D."/>
            <person name="Jiroutova K."/>
            <person name="Jorgensen R.E."/>
            <person name="Joubert Y."/>
            <person name="Kaplan A."/>
            <person name="Kroger N."/>
            <person name="Kroth P.G."/>
            <person name="La Roche J."/>
            <person name="Lindquist E."/>
            <person name="Lommer M."/>
            <person name="Martin-Jezequel V."/>
            <person name="Lopez P.J."/>
            <person name="Lucas S."/>
            <person name="Mangogna M."/>
            <person name="McGinnis K."/>
            <person name="Medlin L.K."/>
            <person name="Montsant A."/>
            <person name="Oudot-Le Secq M.P."/>
            <person name="Napoli C."/>
            <person name="Obornik M."/>
            <person name="Parker M.S."/>
            <person name="Petit J.L."/>
            <person name="Porcel B.M."/>
            <person name="Poulsen N."/>
            <person name="Robison M."/>
            <person name="Rychlewski L."/>
            <person name="Rynearson T.A."/>
            <person name="Schmutz J."/>
            <person name="Shapiro H."/>
            <person name="Siaut M."/>
            <person name="Stanley M."/>
            <person name="Sussman M.R."/>
            <person name="Taylor A.R."/>
            <person name="Vardi A."/>
            <person name="von Dassow P."/>
            <person name="Vyverman W."/>
            <person name="Willis A."/>
            <person name="Wyrwicz L.S."/>
            <person name="Rokhsar D.S."/>
            <person name="Weissenbach J."/>
            <person name="Armbrust E.V."/>
            <person name="Green B.R."/>
            <person name="Van de Peer Y."/>
            <person name="Grigoriev I.V."/>
        </authorList>
    </citation>
    <scope>NUCLEOTIDE SEQUENCE [LARGE SCALE GENOMIC DNA]</scope>
    <source>
        <strain evidence="5 6">CCAP 1055/1</strain>
    </source>
</reference>
<dbReference type="InParanoid" id="B7G265"/>
<dbReference type="InterPro" id="IPR050168">
    <property type="entry name" value="AAA_ATPase_domain"/>
</dbReference>
<gene>
    <name evidence="5" type="ORF">PHATRDRAFT_28412</name>
</gene>
<evidence type="ECO:0000256" key="1">
    <source>
        <dbReference type="ARBA" id="ARBA00022741"/>
    </source>
</evidence>
<dbReference type="PaxDb" id="2850-Phatr28412"/>
<dbReference type="eggNOG" id="KOG0730">
    <property type="taxonomic scope" value="Eukaryota"/>
</dbReference>
<dbReference type="EMBL" id="CM000614">
    <property type="protein sequence ID" value="EEC47247.1"/>
    <property type="molecule type" value="Genomic_DNA"/>
</dbReference>
<dbReference type="GO" id="GO:0005524">
    <property type="term" value="F:ATP binding"/>
    <property type="evidence" value="ECO:0007669"/>
    <property type="project" value="UniProtKB-KW"/>
</dbReference>
<dbReference type="GO" id="GO:0016887">
    <property type="term" value="F:ATP hydrolysis activity"/>
    <property type="evidence" value="ECO:0007669"/>
    <property type="project" value="InterPro"/>
</dbReference>
<organism evidence="5 6">
    <name type="scientific">Phaeodactylum tricornutum (strain CCAP 1055/1)</name>
    <dbReference type="NCBI Taxonomy" id="556484"/>
    <lineage>
        <taxon>Eukaryota</taxon>
        <taxon>Sar</taxon>
        <taxon>Stramenopiles</taxon>
        <taxon>Ochrophyta</taxon>
        <taxon>Bacillariophyta</taxon>
        <taxon>Bacillariophyceae</taxon>
        <taxon>Bacillariophycidae</taxon>
        <taxon>Naviculales</taxon>
        <taxon>Phaeodactylaceae</taxon>
        <taxon>Phaeodactylum</taxon>
    </lineage>
</organism>